<feature type="domain" description="BEN" evidence="1">
    <location>
        <begin position="366"/>
        <end position="461"/>
    </location>
</feature>
<dbReference type="InterPro" id="IPR018379">
    <property type="entry name" value="BEN_domain"/>
</dbReference>
<dbReference type="Pfam" id="PF10523">
    <property type="entry name" value="BEN"/>
    <property type="match status" value="1"/>
</dbReference>
<organism evidence="2 3">
    <name type="scientific">Aquatica leii</name>
    <dbReference type="NCBI Taxonomy" id="1421715"/>
    <lineage>
        <taxon>Eukaryota</taxon>
        <taxon>Metazoa</taxon>
        <taxon>Ecdysozoa</taxon>
        <taxon>Arthropoda</taxon>
        <taxon>Hexapoda</taxon>
        <taxon>Insecta</taxon>
        <taxon>Pterygota</taxon>
        <taxon>Neoptera</taxon>
        <taxon>Endopterygota</taxon>
        <taxon>Coleoptera</taxon>
        <taxon>Polyphaga</taxon>
        <taxon>Elateriformia</taxon>
        <taxon>Elateroidea</taxon>
        <taxon>Lampyridae</taxon>
        <taxon>Luciolinae</taxon>
        <taxon>Aquatica</taxon>
    </lineage>
</organism>
<name>A0AAN7P6S3_9COLE</name>
<dbReference type="Proteomes" id="UP001353858">
    <property type="component" value="Unassembled WGS sequence"/>
</dbReference>
<evidence type="ECO:0000259" key="1">
    <source>
        <dbReference type="PROSITE" id="PS51457"/>
    </source>
</evidence>
<comment type="caution">
    <text evidence="2">The sequence shown here is derived from an EMBL/GenBank/DDBJ whole genome shotgun (WGS) entry which is preliminary data.</text>
</comment>
<evidence type="ECO:0000313" key="2">
    <source>
        <dbReference type="EMBL" id="KAK4882280.1"/>
    </source>
</evidence>
<reference evidence="3" key="1">
    <citation type="submission" date="2023-01" db="EMBL/GenBank/DDBJ databases">
        <title>Key to firefly adult light organ development and bioluminescence: homeobox transcription factors regulate luciferase expression and transportation to peroxisome.</title>
        <authorList>
            <person name="Fu X."/>
        </authorList>
    </citation>
    <scope>NUCLEOTIDE SEQUENCE [LARGE SCALE GENOMIC DNA]</scope>
</reference>
<evidence type="ECO:0000313" key="3">
    <source>
        <dbReference type="Proteomes" id="UP001353858"/>
    </source>
</evidence>
<keyword evidence="3" id="KW-1185">Reference proteome</keyword>
<dbReference type="SMART" id="SM01025">
    <property type="entry name" value="BEN"/>
    <property type="match status" value="1"/>
</dbReference>
<dbReference type="AlphaFoldDB" id="A0AAN7P6S3"/>
<protein>
    <recommendedName>
        <fullName evidence="1">BEN domain-containing protein</fullName>
    </recommendedName>
</protein>
<dbReference type="Gene3D" id="1.10.10.2590">
    <property type="entry name" value="BEN domain"/>
    <property type="match status" value="1"/>
</dbReference>
<dbReference type="EMBL" id="JARPUR010000002">
    <property type="protein sequence ID" value="KAK4882280.1"/>
    <property type="molecule type" value="Genomic_DNA"/>
</dbReference>
<proteinExistence type="predicted"/>
<dbReference type="GO" id="GO:0003677">
    <property type="term" value="F:DNA binding"/>
    <property type="evidence" value="ECO:0007669"/>
    <property type="project" value="InterPro"/>
</dbReference>
<dbReference type="PROSITE" id="PS51457">
    <property type="entry name" value="BEN"/>
    <property type="match status" value="1"/>
</dbReference>
<accession>A0AAN7P6S3</accession>
<sequence length="498" mass="55756">MDVDKPNAPPTVMTGEKRKVITVSADTREEVPDPKRPNIELDIEKKKKVLLLLINSFRAFTRRLESTDIDKKYLSSELFLSSQISSIIFTLHNYHRQAFTVASSNLRTKAVSNAFKVQFMGKEYSLTFEEADKIYMREVEIQGLVYRKYDLKDGANWYGTMGPYLELTGAFALRMKEVRLGHGKMPIGRNNAGDVVQCNVSEYGLSGAHHILLSGSTFPPERRTSMAQSLGPMTILLSMIRTQATYRDKWKNAAKRAFAHIPNIDAILDILISNSKASDVSQIVSLLAEIALITTTREASRICMPLCMLSFVYNLQVTEAQKESFFKNFNTAGRGGFVAYHQATEQAWYVQGNASPEMIAQMIHLGRNDWLPEQIYNSVDVRSKTNSAFVRGLACAVFGTTTLETSSVTGQQCNRTKGNTLPALDATKLIAIHDIVQYRIMINGDSLEQACTFCRGPRKIKKKAIGVIENENMAPAEDENELNLENEIALSHKILNES</sequence>
<gene>
    <name evidence="2" type="ORF">RN001_005599</name>
</gene>